<keyword evidence="10" id="KW-1185">Reference proteome</keyword>
<evidence type="ECO:0000256" key="1">
    <source>
        <dbReference type="ARBA" id="ARBA00022679"/>
    </source>
</evidence>
<gene>
    <name evidence="9" type="ORF">BCR35DRAFT_18582</name>
</gene>
<comment type="caution">
    <text evidence="9">The sequence shown here is derived from an EMBL/GenBank/DDBJ whole genome shotgun (WGS) entry which is preliminary data.</text>
</comment>
<keyword evidence="1" id="KW-0808">Transferase</keyword>
<dbReference type="InParanoid" id="A0A1Y2D0L4"/>
<name>A0A1Y2D0L4_9BASI</name>
<dbReference type="InterPro" id="IPR017907">
    <property type="entry name" value="Znf_RING_CS"/>
</dbReference>
<keyword evidence="2 5" id="KW-0479">Metal-binding</keyword>
<evidence type="ECO:0000313" key="10">
    <source>
        <dbReference type="Proteomes" id="UP000193467"/>
    </source>
</evidence>
<evidence type="ECO:0000259" key="8">
    <source>
        <dbReference type="PROSITE" id="PS50103"/>
    </source>
</evidence>
<dbReference type="EMBL" id="MCGR01000104">
    <property type="protein sequence ID" value="ORY52829.1"/>
    <property type="molecule type" value="Genomic_DNA"/>
</dbReference>
<evidence type="ECO:0000256" key="5">
    <source>
        <dbReference type="PROSITE-ProRule" id="PRU00723"/>
    </source>
</evidence>
<feature type="zinc finger region" description="C3H1-type" evidence="5">
    <location>
        <begin position="6"/>
        <end position="33"/>
    </location>
</feature>
<feature type="compositionally biased region" description="Low complexity" evidence="6">
    <location>
        <begin position="73"/>
        <end position="89"/>
    </location>
</feature>
<evidence type="ECO:0000313" key="9">
    <source>
        <dbReference type="EMBL" id="ORY52829.1"/>
    </source>
</evidence>
<feature type="region of interest" description="Disordered" evidence="6">
    <location>
        <begin position="59"/>
        <end position="97"/>
    </location>
</feature>
<dbReference type="PANTHER" id="PTHR11224">
    <property type="entry name" value="MAKORIN-RELATED"/>
    <property type="match status" value="1"/>
</dbReference>
<protein>
    <submittedName>
        <fullName evidence="9">Uncharacterized protein</fullName>
    </submittedName>
</protein>
<dbReference type="PROSITE" id="PS50103">
    <property type="entry name" value="ZF_C3H1"/>
    <property type="match status" value="1"/>
</dbReference>
<evidence type="ECO:0000256" key="3">
    <source>
        <dbReference type="ARBA" id="ARBA00022771"/>
    </source>
</evidence>
<dbReference type="SMART" id="SM00184">
    <property type="entry name" value="RING"/>
    <property type="match status" value="1"/>
</dbReference>
<evidence type="ECO:0000256" key="6">
    <source>
        <dbReference type="SAM" id="MobiDB-lite"/>
    </source>
</evidence>
<dbReference type="OrthoDB" id="250836at2759"/>
<dbReference type="InterPro" id="IPR013083">
    <property type="entry name" value="Znf_RING/FYVE/PHD"/>
</dbReference>
<dbReference type="PROSITE" id="PS00518">
    <property type="entry name" value="ZF_RING_1"/>
    <property type="match status" value="1"/>
</dbReference>
<dbReference type="Gene3D" id="3.30.40.10">
    <property type="entry name" value="Zinc/RING finger domain, C3HC4 (zinc finger)"/>
    <property type="match status" value="1"/>
</dbReference>
<proteinExistence type="predicted"/>
<keyword evidence="3 5" id="KW-0863">Zinc-finger</keyword>
<dbReference type="InterPro" id="IPR018957">
    <property type="entry name" value="Znf_C3HC4_RING-type"/>
</dbReference>
<dbReference type="GO" id="GO:0008270">
    <property type="term" value="F:zinc ion binding"/>
    <property type="evidence" value="ECO:0007669"/>
    <property type="project" value="UniProtKB-KW"/>
</dbReference>
<dbReference type="GO" id="GO:0061630">
    <property type="term" value="F:ubiquitin protein ligase activity"/>
    <property type="evidence" value="ECO:0007669"/>
    <property type="project" value="InterPro"/>
</dbReference>
<dbReference type="InterPro" id="IPR000571">
    <property type="entry name" value="Znf_CCCH"/>
</dbReference>
<dbReference type="PROSITE" id="PS50089">
    <property type="entry name" value="ZF_RING_2"/>
    <property type="match status" value="1"/>
</dbReference>
<accession>A0A1Y2D0L4</accession>
<dbReference type="Proteomes" id="UP000193467">
    <property type="component" value="Unassembled WGS sequence"/>
</dbReference>
<keyword evidence="4 5" id="KW-0862">Zinc</keyword>
<sequence>MASNTASVSSPCRWYNYGYCWRGSSCPNSHSTPLQNSDGDDLSFTVHPGSTSAAGAVTLNFGAPPPPSPSPAPLASATASTSAAISNPIPTAPNDQEEDDEEEICAICYEPQVEWGLLDNCSHTFCMPCIRSWTTPRGDQTHAQAEAGKTCPACRRKCQVVVPSTAFLREGEERRRRIREFKGAFGVHERRGGEAELTC</sequence>
<dbReference type="AlphaFoldDB" id="A0A1Y2D0L4"/>
<dbReference type="STRING" id="106004.A0A1Y2D0L4"/>
<dbReference type="GO" id="GO:0000209">
    <property type="term" value="P:protein polyubiquitination"/>
    <property type="evidence" value="ECO:0007669"/>
    <property type="project" value="InterPro"/>
</dbReference>
<dbReference type="SUPFAM" id="SSF57850">
    <property type="entry name" value="RING/U-box"/>
    <property type="match status" value="1"/>
</dbReference>
<dbReference type="InterPro" id="IPR001841">
    <property type="entry name" value="Znf_RING"/>
</dbReference>
<dbReference type="PANTHER" id="PTHR11224:SF10">
    <property type="entry name" value="IP09428P-RELATED"/>
    <property type="match status" value="1"/>
</dbReference>
<dbReference type="InterPro" id="IPR045072">
    <property type="entry name" value="MKRN-like"/>
</dbReference>
<evidence type="ECO:0000256" key="2">
    <source>
        <dbReference type="ARBA" id="ARBA00022723"/>
    </source>
</evidence>
<feature type="domain" description="C3H1-type" evidence="8">
    <location>
        <begin position="6"/>
        <end position="33"/>
    </location>
</feature>
<feature type="compositionally biased region" description="Pro residues" evidence="6">
    <location>
        <begin position="63"/>
        <end position="72"/>
    </location>
</feature>
<feature type="domain" description="RING-type" evidence="7">
    <location>
        <begin position="105"/>
        <end position="155"/>
    </location>
</feature>
<reference evidence="9 10" key="1">
    <citation type="submission" date="2016-07" db="EMBL/GenBank/DDBJ databases">
        <title>Pervasive Adenine N6-methylation of Active Genes in Fungi.</title>
        <authorList>
            <consortium name="DOE Joint Genome Institute"/>
            <person name="Mondo S.J."/>
            <person name="Dannebaum R.O."/>
            <person name="Kuo R.C."/>
            <person name="Labutti K."/>
            <person name="Haridas S."/>
            <person name="Kuo A."/>
            <person name="Salamov A."/>
            <person name="Ahrendt S.R."/>
            <person name="Lipzen A."/>
            <person name="Sullivan W."/>
            <person name="Andreopoulos W.B."/>
            <person name="Clum A."/>
            <person name="Lindquist E."/>
            <person name="Daum C."/>
            <person name="Ramamoorthy G.K."/>
            <person name="Gryganskyi A."/>
            <person name="Culley D."/>
            <person name="Magnuson J.K."/>
            <person name="James T.Y."/>
            <person name="O'Malley M.A."/>
            <person name="Stajich J.E."/>
            <person name="Spatafora J.W."/>
            <person name="Visel A."/>
            <person name="Grigoriev I.V."/>
        </authorList>
    </citation>
    <scope>NUCLEOTIDE SEQUENCE [LARGE SCALE GENOMIC DNA]</scope>
    <source>
        <strain evidence="9 10">62-1032</strain>
    </source>
</reference>
<dbReference type="Pfam" id="PF00097">
    <property type="entry name" value="zf-C3HC4"/>
    <property type="match status" value="1"/>
</dbReference>
<evidence type="ECO:0000256" key="4">
    <source>
        <dbReference type="ARBA" id="ARBA00022833"/>
    </source>
</evidence>
<evidence type="ECO:0000259" key="7">
    <source>
        <dbReference type="PROSITE" id="PS50089"/>
    </source>
</evidence>
<organism evidence="9 10">
    <name type="scientific">Leucosporidium creatinivorum</name>
    <dbReference type="NCBI Taxonomy" id="106004"/>
    <lineage>
        <taxon>Eukaryota</taxon>
        <taxon>Fungi</taxon>
        <taxon>Dikarya</taxon>
        <taxon>Basidiomycota</taxon>
        <taxon>Pucciniomycotina</taxon>
        <taxon>Microbotryomycetes</taxon>
        <taxon>Leucosporidiales</taxon>
        <taxon>Leucosporidium</taxon>
    </lineage>
</organism>